<accession>A0A239SS42</accession>
<keyword evidence="1" id="KW-0134">Cell wall</keyword>
<dbReference type="GO" id="GO:0008768">
    <property type="term" value="F:UDP-sugar diphosphatase activity"/>
    <property type="evidence" value="ECO:0007669"/>
    <property type="project" value="TreeGrafter"/>
</dbReference>
<dbReference type="GO" id="GO:0000166">
    <property type="term" value="F:nucleotide binding"/>
    <property type="evidence" value="ECO:0007669"/>
    <property type="project" value="UniProtKB-KW"/>
</dbReference>
<evidence type="ECO:0000313" key="8">
    <source>
        <dbReference type="EMBL" id="SNU88301.1"/>
    </source>
</evidence>
<keyword evidence="4" id="KW-0572">Peptidoglycan-anchor</keyword>
<dbReference type="InterPro" id="IPR036907">
    <property type="entry name" value="5'-Nucleotdase_C_sf"/>
</dbReference>
<dbReference type="InterPro" id="IPR004843">
    <property type="entry name" value="Calcineurin-like_PHP"/>
</dbReference>
<dbReference type="Gene3D" id="3.90.780.10">
    <property type="entry name" value="5'-Nucleotidase, C-terminal domain"/>
    <property type="match status" value="1"/>
</dbReference>
<feature type="compositionally biased region" description="Polar residues" evidence="6">
    <location>
        <begin position="24"/>
        <end position="35"/>
    </location>
</feature>
<feature type="compositionally biased region" description="Pro residues" evidence="6">
    <location>
        <begin position="639"/>
        <end position="651"/>
    </location>
</feature>
<feature type="region of interest" description="Disordered" evidence="6">
    <location>
        <begin position="680"/>
        <end position="701"/>
    </location>
</feature>
<dbReference type="STRING" id="1123308.GCA_000380085_00332"/>
<dbReference type="Pfam" id="PF00746">
    <property type="entry name" value="Gram_pos_anchor"/>
    <property type="match status" value="1"/>
</dbReference>
<feature type="signal peptide" evidence="5">
    <location>
        <begin position="1"/>
        <end position="25"/>
    </location>
</feature>
<comment type="similarity">
    <text evidence="5">Belongs to the 5'-nucleotidase family.</text>
</comment>
<dbReference type="OrthoDB" id="9801679at2"/>
<feature type="compositionally biased region" description="Polar residues" evidence="6">
    <location>
        <begin position="58"/>
        <end position="79"/>
    </location>
</feature>
<proteinExistence type="inferred from homology"/>
<dbReference type="InterPro" id="IPR006179">
    <property type="entry name" value="5_nucleotidase/apyrase"/>
</dbReference>
<dbReference type="Pfam" id="PF02872">
    <property type="entry name" value="5_nucleotid_C"/>
    <property type="match status" value="1"/>
</dbReference>
<dbReference type="EMBL" id="LT906439">
    <property type="protein sequence ID" value="SNU88301.1"/>
    <property type="molecule type" value="Genomic_DNA"/>
</dbReference>
<dbReference type="PANTHER" id="PTHR11575">
    <property type="entry name" value="5'-NUCLEOTIDASE-RELATED"/>
    <property type="match status" value="1"/>
</dbReference>
<feature type="compositionally biased region" description="Low complexity" evidence="6">
    <location>
        <begin position="36"/>
        <end position="56"/>
    </location>
</feature>
<dbReference type="Pfam" id="PF00149">
    <property type="entry name" value="Metallophos"/>
    <property type="match status" value="1"/>
</dbReference>
<dbReference type="KEGG" id="smen:SAMEA4412692_0992"/>
<dbReference type="Gene3D" id="3.60.21.10">
    <property type="match status" value="1"/>
</dbReference>
<name>A0A239SS42_9STRE</name>
<dbReference type="GO" id="GO:0008253">
    <property type="term" value="F:5'-nucleotidase activity"/>
    <property type="evidence" value="ECO:0007669"/>
    <property type="project" value="TreeGrafter"/>
</dbReference>
<feature type="domain" description="Gram-positive cocci surface proteins LPxTG" evidence="7">
    <location>
        <begin position="698"/>
        <end position="727"/>
    </location>
</feature>
<gene>
    <name evidence="8" type="primary">yfkN</name>
    <name evidence="8" type="ORF">SAMEA4412692_00992</name>
</gene>
<evidence type="ECO:0000256" key="6">
    <source>
        <dbReference type="SAM" id="MobiDB-lite"/>
    </source>
</evidence>
<dbReference type="PROSITE" id="PS50847">
    <property type="entry name" value="GRAM_POS_ANCHORING"/>
    <property type="match status" value="1"/>
</dbReference>
<organism evidence="8 9">
    <name type="scientific">Streptococcus merionis</name>
    <dbReference type="NCBI Taxonomy" id="400065"/>
    <lineage>
        <taxon>Bacteria</taxon>
        <taxon>Bacillati</taxon>
        <taxon>Bacillota</taxon>
        <taxon>Bacilli</taxon>
        <taxon>Lactobacillales</taxon>
        <taxon>Streptococcaceae</taxon>
        <taxon>Streptococcus</taxon>
    </lineage>
</organism>
<keyword evidence="2" id="KW-0964">Secreted</keyword>
<dbReference type="InterPro" id="IPR029052">
    <property type="entry name" value="Metallo-depent_PP-like"/>
</dbReference>
<protein>
    <submittedName>
        <fullName evidence="8">5'-nucleotidase</fullName>
    </submittedName>
</protein>
<keyword evidence="5" id="KW-0547">Nucleotide-binding</keyword>
<feature type="compositionally biased region" description="Basic and acidic residues" evidence="6">
    <location>
        <begin position="624"/>
        <end position="633"/>
    </location>
</feature>
<feature type="region of interest" description="Disordered" evidence="6">
    <location>
        <begin position="608"/>
        <end position="668"/>
    </location>
</feature>
<dbReference type="GO" id="GO:0046872">
    <property type="term" value="F:metal ion binding"/>
    <property type="evidence" value="ECO:0007669"/>
    <property type="project" value="InterPro"/>
</dbReference>
<dbReference type="GO" id="GO:0009166">
    <property type="term" value="P:nucleotide catabolic process"/>
    <property type="evidence" value="ECO:0007669"/>
    <property type="project" value="InterPro"/>
</dbReference>
<dbReference type="PRINTS" id="PR01607">
    <property type="entry name" value="APYRASEFAMLY"/>
</dbReference>
<dbReference type="AlphaFoldDB" id="A0A239SS42"/>
<feature type="compositionally biased region" description="Polar residues" evidence="6">
    <location>
        <begin position="656"/>
        <end position="668"/>
    </location>
</feature>
<dbReference type="InterPro" id="IPR006146">
    <property type="entry name" value="5'-Nucleotdase_CS"/>
</dbReference>
<evidence type="ECO:0000256" key="3">
    <source>
        <dbReference type="ARBA" id="ARBA00022729"/>
    </source>
</evidence>
<evidence type="ECO:0000256" key="5">
    <source>
        <dbReference type="RuleBase" id="RU362119"/>
    </source>
</evidence>
<dbReference type="PROSITE" id="PS00786">
    <property type="entry name" value="5_NUCLEOTIDASE_2"/>
    <property type="match status" value="1"/>
</dbReference>
<dbReference type="InterPro" id="IPR019931">
    <property type="entry name" value="LPXTG_anchor"/>
</dbReference>
<dbReference type="NCBIfam" id="NF040549">
    <property type="entry name" value="Nt5e_LPXTG"/>
    <property type="match status" value="1"/>
</dbReference>
<evidence type="ECO:0000256" key="1">
    <source>
        <dbReference type="ARBA" id="ARBA00022512"/>
    </source>
</evidence>
<dbReference type="NCBIfam" id="TIGR01167">
    <property type="entry name" value="LPXTG_anchor"/>
    <property type="match status" value="1"/>
</dbReference>
<evidence type="ECO:0000313" key="9">
    <source>
        <dbReference type="Proteomes" id="UP000215185"/>
    </source>
</evidence>
<keyword evidence="3 5" id="KW-0732">Signal</keyword>
<feature type="chain" id="PRO_5039755420" evidence="5">
    <location>
        <begin position="26"/>
        <end position="727"/>
    </location>
</feature>
<reference evidence="8 9" key="1">
    <citation type="submission" date="2017-06" db="EMBL/GenBank/DDBJ databases">
        <authorList>
            <consortium name="Pathogen Informatics"/>
        </authorList>
    </citation>
    <scope>NUCLEOTIDE SEQUENCE [LARGE SCALE GENOMIC DNA]</scope>
    <source>
        <strain evidence="8 9">NCTC13788</strain>
    </source>
</reference>
<sequence length="727" mass="77590">MKKKPAIVTTSALLLSTFMLSQGQATVSANTSTPAEPSSGVSPVTSTPTETTSDVEATANSGESIKNSEPASETSNKNTAPAEASASDTTTILHTNDIHGRMLEERGVIGMAKLATVVEEEKAKTDQKTLVLDAGDAFQGLPISNASKGAELAKAMNAIGYDAMAVGNHEFDFSLEQAKAYKELLKFPILSANTYVDNVRLFEASTIIDKTPDVSGDEFVVIGVTTPETSTKTHPRNVTNVVFADPISEVKKVIEQVESNARAEGKSYNNYIILAHLGIDESTPVEWRGDTLAKALSEFELLTGKKVIVIDGHSHTVHSATFGSNVTYSQTGSYLNNIGKITIKDSVVTPSFISANDAKSITPNEKVAAIVAESKAKFDAENAKVIIENNTVELNGQRENVRVRETNSGNIITDALYDYGQTGFSKPSDLAVTNGGGIRETIAAGKPITKGDIIAVLPFGNIISQIEVKGSQIRAMFERSLSSALQKNEDGSYITDKNGQPLFGAAGFYLQVSGAKVYYNPLAEANNRVLKIEIRNRETGGYDALDLDKTYYLATNDFVAAGGDGYDMLGGAREEGPSMDEVFADYLVKTKDLSKYAAINSNERVIPLTPEADSDGDGMSNIDELNKGRDPFVKDNPAAPKPQPKPKPETVPPSQAEKNTSSSKTINMNLPRYDAAGQSYGHKEVSNTKLSSSSAKTLPNTGSTTSFISLLGLTILSGLGFVKAKKD</sequence>
<dbReference type="SUPFAM" id="SSF56300">
    <property type="entry name" value="Metallo-dependent phosphatases"/>
    <property type="match status" value="1"/>
</dbReference>
<keyword evidence="5" id="KW-0378">Hydrolase</keyword>
<feature type="compositionally biased region" description="Polar residues" evidence="6">
    <location>
        <begin position="687"/>
        <end position="700"/>
    </location>
</feature>
<dbReference type="SUPFAM" id="SSF55816">
    <property type="entry name" value="5'-nucleotidase (syn. UDP-sugar hydrolase), C-terminal domain"/>
    <property type="match status" value="1"/>
</dbReference>
<evidence type="ECO:0000256" key="2">
    <source>
        <dbReference type="ARBA" id="ARBA00022525"/>
    </source>
</evidence>
<dbReference type="eggNOG" id="COG0737">
    <property type="taxonomic scope" value="Bacteria"/>
</dbReference>
<dbReference type="Proteomes" id="UP000215185">
    <property type="component" value="Chromosome 1"/>
</dbReference>
<feature type="region of interest" description="Disordered" evidence="6">
    <location>
        <begin position="24"/>
        <end position="92"/>
    </location>
</feature>
<dbReference type="GO" id="GO:0030288">
    <property type="term" value="C:outer membrane-bounded periplasmic space"/>
    <property type="evidence" value="ECO:0007669"/>
    <property type="project" value="TreeGrafter"/>
</dbReference>
<evidence type="ECO:0000259" key="7">
    <source>
        <dbReference type="PROSITE" id="PS50847"/>
    </source>
</evidence>
<evidence type="ECO:0000256" key="4">
    <source>
        <dbReference type="ARBA" id="ARBA00023088"/>
    </source>
</evidence>
<dbReference type="PANTHER" id="PTHR11575:SF24">
    <property type="entry name" value="5'-NUCLEOTIDASE"/>
    <property type="match status" value="1"/>
</dbReference>
<keyword evidence="9" id="KW-1185">Reference proteome</keyword>
<dbReference type="RefSeq" id="WP_018372896.1">
    <property type="nucleotide sequence ID" value="NZ_LT906439.1"/>
</dbReference>
<dbReference type="InterPro" id="IPR008334">
    <property type="entry name" value="5'-Nucleotdase_C"/>
</dbReference>